<reference evidence="1" key="1">
    <citation type="journal article" date="2012" name="Nature">
        <title>The tomato genome sequence provides insights into fleshy fruit evolution.</title>
        <authorList>
            <consortium name="Tomato Genome Consortium"/>
        </authorList>
    </citation>
    <scope>NUCLEOTIDE SEQUENCE [LARGE SCALE GENOMIC DNA]</scope>
    <source>
        <strain evidence="1">cv. Heinz 1706</strain>
    </source>
</reference>
<reference evidence="1" key="2">
    <citation type="submission" date="2019-01" db="UniProtKB">
        <authorList>
            <consortium name="EnsemblPlants"/>
        </authorList>
    </citation>
    <scope>IDENTIFICATION</scope>
    <source>
        <strain evidence="1">cv. Heinz 1706</strain>
    </source>
</reference>
<dbReference type="Gramene" id="Solyc12g040537.1.1">
    <property type="protein sequence ID" value="Solyc12g040537.1.1"/>
    <property type="gene ID" value="Solyc12g040537.1"/>
</dbReference>
<dbReference type="Gene3D" id="3.30.70.270">
    <property type="match status" value="1"/>
</dbReference>
<name>A0A3Q7J9P6_SOLLC</name>
<sequence>MDQMLDRLARKGWYYFFYGYNQIFIAPEDQQKTSFTFPYGTFSLKKMPFRLCNTPATFQ</sequence>
<evidence type="ECO:0000313" key="2">
    <source>
        <dbReference type="Proteomes" id="UP000004994"/>
    </source>
</evidence>
<dbReference type="Gene3D" id="3.10.10.10">
    <property type="entry name" value="HIV Type 1 Reverse Transcriptase, subunit A, domain 1"/>
    <property type="match status" value="1"/>
</dbReference>
<keyword evidence="2" id="KW-1185">Reference proteome</keyword>
<dbReference type="SUPFAM" id="SSF56672">
    <property type="entry name" value="DNA/RNA polymerases"/>
    <property type="match status" value="1"/>
</dbReference>
<dbReference type="PANTHER" id="PTHR24559:SF444">
    <property type="entry name" value="REVERSE TRANSCRIPTASE DOMAIN-CONTAINING PROTEIN"/>
    <property type="match status" value="1"/>
</dbReference>
<evidence type="ECO:0000313" key="1">
    <source>
        <dbReference type="EnsemblPlants" id="Solyc12g040537.1.1"/>
    </source>
</evidence>
<dbReference type="OMA" id="FFYGYNQ"/>
<dbReference type="AlphaFoldDB" id="A0A3Q7J9P6"/>
<proteinExistence type="predicted"/>
<organism evidence="1">
    <name type="scientific">Solanum lycopersicum</name>
    <name type="common">Tomato</name>
    <name type="synonym">Lycopersicon esculentum</name>
    <dbReference type="NCBI Taxonomy" id="4081"/>
    <lineage>
        <taxon>Eukaryota</taxon>
        <taxon>Viridiplantae</taxon>
        <taxon>Streptophyta</taxon>
        <taxon>Embryophyta</taxon>
        <taxon>Tracheophyta</taxon>
        <taxon>Spermatophyta</taxon>
        <taxon>Magnoliopsida</taxon>
        <taxon>eudicotyledons</taxon>
        <taxon>Gunneridae</taxon>
        <taxon>Pentapetalae</taxon>
        <taxon>asterids</taxon>
        <taxon>lamiids</taxon>
        <taxon>Solanales</taxon>
        <taxon>Solanaceae</taxon>
        <taxon>Solanoideae</taxon>
        <taxon>Solaneae</taxon>
        <taxon>Solanum</taxon>
        <taxon>Solanum subgen. Lycopersicon</taxon>
    </lineage>
</organism>
<dbReference type="STRING" id="4081.A0A3Q7J9P6"/>
<dbReference type="PANTHER" id="PTHR24559">
    <property type="entry name" value="TRANSPOSON TY3-I GAG-POL POLYPROTEIN"/>
    <property type="match status" value="1"/>
</dbReference>
<accession>A0A3Q7J9P6</accession>
<dbReference type="InterPro" id="IPR043502">
    <property type="entry name" value="DNA/RNA_pol_sf"/>
</dbReference>
<dbReference type="InParanoid" id="A0A3Q7J9P6"/>
<dbReference type="EnsemblPlants" id="Solyc12g040537.1.1">
    <property type="protein sequence ID" value="Solyc12g040537.1.1"/>
    <property type="gene ID" value="Solyc12g040537.1"/>
</dbReference>
<dbReference type="InterPro" id="IPR053134">
    <property type="entry name" value="RNA-dir_DNA_polymerase"/>
</dbReference>
<dbReference type="InterPro" id="IPR043128">
    <property type="entry name" value="Rev_trsase/Diguanyl_cyclase"/>
</dbReference>
<dbReference type="Proteomes" id="UP000004994">
    <property type="component" value="Chromosome 12"/>
</dbReference>
<protein>
    <submittedName>
        <fullName evidence="1">Uncharacterized protein</fullName>
    </submittedName>
</protein>